<dbReference type="PATRIC" id="fig|401562.3.peg.735"/>
<dbReference type="OrthoDB" id="7305894at2"/>
<gene>
    <name evidence="1" type="ORF">NS226_07160</name>
</gene>
<dbReference type="RefSeq" id="WP_058634398.1">
    <property type="nucleotide sequence ID" value="NZ_LDPZ01000014.1"/>
</dbReference>
<evidence type="ECO:0008006" key="3">
    <source>
        <dbReference type="Google" id="ProtNLM"/>
    </source>
</evidence>
<sequence>MAHPLVIKAVSDRLAAGFIEPDCPIVGINERPSAGRSRTAFVTLQFPYSTSAPATLGAPGGQWWMEEGAFRFVVIISKGEGIARGLEWAERIASLFRGEEFDEIVCFAAGSPNLDDHNDGDAFFRFSFTVAYEFQFQQRA</sequence>
<evidence type="ECO:0000313" key="1">
    <source>
        <dbReference type="EMBL" id="KTQ96575.1"/>
    </source>
</evidence>
<evidence type="ECO:0000313" key="2">
    <source>
        <dbReference type="Proteomes" id="UP000078272"/>
    </source>
</evidence>
<reference evidence="1 2" key="1">
    <citation type="journal article" date="2016" name="Front. Microbiol.">
        <title>Genomic Resource of Rice Seed Associated Bacteria.</title>
        <authorList>
            <person name="Midha S."/>
            <person name="Bansal K."/>
            <person name="Sharma S."/>
            <person name="Kumar N."/>
            <person name="Patil P.P."/>
            <person name="Chaudhry V."/>
            <person name="Patil P.B."/>
        </authorList>
    </citation>
    <scope>NUCLEOTIDE SEQUENCE [LARGE SCALE GENOMIC DNA]</scope>
    <source>
        <strain evidence="1 2">NS226</strain>
    </source>
</reference>
<name>A0A175RB75_9HYPH</name>
<organism evidence="1 2">
    <name type="scientific">Aureimonas ureilytica</name>
    <dbReference type="NCBI Taxonomy" id="401562"/>
    <lineage>
        <taxon>Bacteria</taxon>
        <taxon>Pseudomonadati</taxon>
        <taxon>Pseudomonadota</taxon>
        <taxon>Alphaproteobacteria</taxon>
        <taxon>Hyphomicrobiales</taxon>
        <taxon>Aurantimonadaceae</taxon>
        <taxon>Aureimonas</taxon>
    </lineage>
</organism>
<dbReference type="EMBL" id="LDPZ01000014">
    <property type="protein sequence ID" value="KTQ96575.1"/>
    <property type="molecule type" value="Genomic_DNA"/>
</dbReference>
<proteinExistence type="predicted"/>
<dbReference type="Proteomes" id="UP000078272">
    <property type="component" value="Unassembled WGS sequence"/>
</dbReference>
<dbReference type="AlphaFoldDB" id="A0A175RB75"/>
<dbReference type="Gene3D" id="3.30.2000.20">
    <property type="match status" value="1"/>
</dbReference>
<accession>A0A175RB75</accession>
<comment type="caution">
    <text evidence="1">The sequence shown here is derived from an EMBL/GenBank/DDBJ whole genome shotgun (WGS) entry which is preliminary data.</text>
</comment>
<protein>
    <recommendedName>
        <fullName evidence="3">DUF3168 domain-containing protein</fullName>
    </recommendedName>
</protein>